<accession>A0A0E9TR07</accession>
<name>A0A0E9TR07_ANGAN</name>
<sequence length="23" mass="2479">MNSNKCLGPMRSECCSSNSCHCS</sequence>
<feature type="region of interest" description="Disordered" evidence="1">
    <location>
        <begin position="1"/>
        <end position="23"/>
    </location>
</feature>
<reference evidence="2" key="2">
    <citation type="journal article" date="2015" name="Fish Shellfish Immunol.">
        <title>Early steps in the European eel (Anguilla anguilla)-Vibrio vulnificus interaction in the gills: Role of the RtxA13 toxin.</title>
        <authorList>
            <person name="Callol A."/>
            <person name="Pajuelo D."/>
            <person name="Ebbesson L."/>
            <person name="Teles M."/>
            <person name="MacKenzie S."/>
            <person name="Amaro C."/>
        </authorList>
    </citation>
    <scope>NUCLEOTIDE SEQUENCE</scope>
</reference>
<feature type="compositionally biased region" description="Low complexity" evidence="1">
    <location>
        <begin position="12"/>
        <end position="23"/>
    </location>
</feature>
<evidence type="ECO:0000313" key="2">
    <source>
        <dbReference type="EMBL" id="JAH55300.1"/>
    </source>
</evidence>
<protein>
    <submittedName>
        <fullName evidence="2">Uncharacterized protein</fullName>
    </submittedName>
</protein>
<evidence type="ECO:0000256" key="1">
    <source>
        <dbReference type="SAM" id="MobiDB-lite"/>
    </source>
</evidence>
<organism evidence="2">
    <name type="scientific">Anguilla anguilla</name>
    <name type="common">European freshwater eel</name>
    <name type="synonym">Muraena anguilla</name>
    <dbReference type="NCBI Taxonomy" id="7936"/>
    <lineage>
        <taxon>Eukaryota</taxon>
        <taxon>Metazoa</taxon>
        <taxon>Chordata</taxon>
        <taxon>Craniata</taxon>
        <taxon>Vertebrata</taxon>
        <taxon>Euteleostomi</taxon>
        <taxon>Actinopterygii</taxon>
        <taxon>Neopterygii</taxon>
        <taxon>Teleostei</taxon>
        <taxon>Anguilliformes</taxon>
        <taxon>Anguillidae</taxon>
        <taxon>Anguilla</taxon>
    </lineage>
</organism>
<dbReference type="EMBL" id="GBXM01053277">
    <property type="protein sequence ID" value="JAH55300.1"/>
    <property type="molecule type" value="Transcribed_RNA"/>
</dbReference>
<dbReference type="AlphaFoldDB" id="A0A0E9TR07"/>
<proteinExistence type="predicted"/>
<reference evidence="2" key="1">
    <citation type="submission" date="2014-11" db="EMBL/GenBank/DDBJ databases">
        <authorList>
            <person name="Amaro Gonzalez C."/>
        </authorList>
    </citation>
    <scope>NUCLEOTIDE SEQUENCE</scope>
</reference>